<sequence>MSFKCTYKEKKKKKLFTKPDNGNEDLFLHWSSIRSDYHRTLHKGDRVQFSIATGNNHKTKAIDVIAPDDNPLHSRPKKSGGDGGRKEKGEEIADKEKTATQ</sequence>
<proteinExistence type="predicted"/>
<name>A0ABU6S4D6_9FABA</name>
<accession>A0ABU6S4D6</accession>
<evidence type="ECO:0000256" key="1">
    <source>
        <dbReference type="SAM" id="MobiDB-lite"/>
    </source>
</evidence>
<dbReference type="Proteomes" id="UP001341840">
    <property type="component" value="Unassembled WGS sequence"/>
</dbReference>
<dbReference type="Gene3D" id="2.40.50.140">
    <property type="entry name" value="Nucleic acid-binding proteins"/>
    <property type="match status" value="1"/>
</dbReference>
<feature type="region of interest" description="Disordered" evidence="1">
    <location>
        <begin position="65"/>
        <end position="101"/>
    </location>
</feature>
<keyword evidence="4" id="KW-1185">Reference proteome</keyword>
<dbReference type="PROSITE" id="PS51857">
    <property type="entry name" value="CSD_2"/>
    <property type="match status" value="1"/>
</dbReference>
<dbReference type="PANTHER" id="PTHR46565">
    <property type="entry name" value="COLD SHOCK DOMAIN PROTEIN 2"/>
    <property type="match status" value="1"/>
</dbReference>
<evidence type="ECO:0000313" key="3">
    <source>
        <dbReference type="EMBL" id="MED6131024.1"/>
    </source>
</evidence>
<dbReference type="PANTHER" id="PTHR46565:SF26">
    <property type="entry name" value="COLD SHOCK PROTEIN 2"/>
    <property type="match status" value="1"/>
</dbReference>
<organism evidence="3 4">
    <name type="scientific">Stylosanthes scabra</name>
    <dbReference type="NCBI Taxonomy" id="79078"/>
    <lineage>
        <taxon>Eukaryota</taxon>
        <taxon>Viridiplantae</taxon>
        <taxon>Streptophyta</taxon>
        <taxon>Embryophyta</taxon>
        <taxon>Tracheophyta</taxon>
        <taxon>Spermatophyta</taxon>
        <taxon>Magnoliopsida</taxon>
        <taxon>eudicotyledons</taxon>
        <taxon>Gunneridae</taxon>
        <taxon>Pentapetalae</taxon>
        <taxon>rosids</taxon>
        <taxon>fabids</taxon>
        <taxon>Fabales</taxon>
        <taxon>Fabaceae</taxon>
        <taxon>Papilionoideae</taxon>
        <taxon>50 kb inversion clade</taxon>
        <taxon>dalbergioids sensu lato</taxon>
        <taxon>Dalbergieae</taxon>
        <taxon>Pterocarpus clade</taxon>
        <taxon>Stylosanthes</taxon>
    </lineage>
</organism>
<feature type="domain" description="CSD" evidence="2">
    <location>
        <begin position="1"/>
        <end position="66"/>
    </location>
</feature>
<gene>
    <name evidence="3" type="ORF">PIB30_006352</name>
</gene>
<protein>
    <recommendedName>
        <fullName evidence="2">CSD domain-containing protein</fullName>
    </recommendedName>
</protein>
<feature type="compositionally biased region" description="Basic and acidic residues" evidence="1">
    <location>
        <begin position="79"/>
        <end position="101"/>
    </location>
</feature>
<dbReference type="InterPro" id="IPR012340">
    <property type="entry name" value="NA-bd_OB-fold"/>
</dbReference>
<dbReference type="SUPFAM" id="SSF50249">
    <property type="entry name" value="Nucleic acid-binding proteins"/>
    <property type="match status" value="1"/>
</dbReference>
<reference evidence="3 4" key="1">
    <citation type="journal article" date="2023" name="Plants (Basel)">
        <title>Bridging the Gap: Combining Genomics and Transcriptomics Approaches to Understand Stylosanthes scabra, an Orphan Legume from the Brazilian Caatinga.</title>
        <authorList>
            <person name="Ferreira-Neto J.R.C."/>
            <person name="da Silva M.D."/>
            <person name="Binneck E."/>
            <person name="de Melo N.F."/>
            <person name="da Silva R.H."/>
            <person name="de Melo A.L.T.M."/>
            <person name="Pandolfi V."/>
            <person name="Bustamante F.O."/>
            <person name="Brasileiro-Vidal A.C."/>
            <person name="Benko-Iseppon A.M."/>
        </authorList>
    </citation>
    <scope>NUCLEOTIDE SEQUENCE [LARGE SCALE GENOMIC DNA]</scope>
    <source>
        <tissue evidence="3">Leaves</tissue>
    </source>
</reference>
<comment type="caution">
    <text evidence="3">The sequence shown here is derived from an EMBL/GenBank/DDBJ whole genome shotgun (WGS) entry which is preliminary data.</text>
</comment>
<evidence type="ECO:0000259" key="2">
    <source>
        <dbReference type="PROSITE" id="PS51857"/>
    </source>
</evidence>
<dbReference type="InterPro" id="IPR002059">
    <property type="entry name" value="CSP_DNA-bd"/>
</dbReference>
<dbReference type="Pfam" id="PF00313">
    <property type="entry name" value="CSD"/>
    <property type="match status" value="1"/>
</dbReference>
<dbReference type="EMBL" id="JASCZI010060428">
    <property type="protein sequence ID" value="MED6131024.1"/>
    <property type="molecule type" value="Genomic_DNA"/>
</dbReference>
<evidence type="ECO:0000313" key="4">
    <source>
        <dbReference type="Proteomes" id="UP001341840"/>
    </source>
</evidence>